<dbReference type="EMBL" id="KK107119">
    <property type="protein sequence ID" value="EZA58759.1"/>
    <property type="molecule type" value="Genomic_DNA"/>
</dbReference>
<dbReference type="Proteomes" id="UP000053097">
    <property type="component" value="Unassembled WGS sequence"/>
</dbReference>
<evidence type="ECO:0000256" key="1">
    <source>
        <dbReference type="SAM" id="MobiDB-lite"/>
    </source>
</evidence>
<evidence type="ECO:0000313" key="2">
    <source>
        <dbReference type="EMBL" id="EZA58759.1"/>
    </source>
</evidence>
<name>A0A026WUG9_OOCBI</name>
<organism evidence="2 3">
    <name type="scientific">Ooceraea biroi</name>
    <name type="common">Clonal raider ant</name>
    <name type="synonym">Cerapachys biroi</name>
    <dbReference type="NCBI Taxonomy" id="2015173"/>
    <lineage>
        <taxon>Eukaryota</taxon>
        <taxon>Metazoa</taxon>
        <taxon>Ecdysozoa</taxon>
        <taxon>Arthropoda</taxon>
        <taxon>Hexapoda</taxon>
        <taxon>Insecta</taxon>
        <taxon>Pterygota</taxon>
        <taxon>Neoptera</taxon>
        <taxon>Endopterygota</taxon>
        <taxon>Hymenoptera</taxon>
        <taxon>Apocrita</taxon>
        <taxon>Aculeata</taxon>
        <taxon>Formicoidea</taxon>
        <taxon>Formicidae</taxon>
        <taxon>Dorylinae</taxon>
        <taxon>Ooceraea</taxon>
    </lineage>
</organism>
<feature type="region of interest" description="Disordered" evidence="1">
    <location>
        <begin position="1"/>
        <end position="22"/>
    </location>
</feature>
<evidence type="ECO:0000313" key="3">
    <source>
        <dbReference type="Proteomes" id="UP000053097"/>
    </source>
</evidence>
<proteinExistence type="predicted"/>
<sequence>MGGDEGARGESKGGRVTERTDEHDIGVVQHDVMLCGRRCVAALREKVRIFFLARMRKCSQVFRVLDTLNRNKVCANAAMNK</sequence>
<gene>
    <name evidence="2" type="ORF">X777_14928</name>
</gene>
<dbReference type="AlphaFoldDB" id="A0A026WUG9"/>
<accession>A0A026WUG9</accession>
<protein>
    <submittedName>
        <fullName evidence="2">Uncharacterized protein</fullName>
    </submittedName>
</protein>
<keyword evidence="3" id="KW-1185">Reference proteome</keyword>
<reference evidence="2 3" key="1">
    <citation type="journal article" date="2014" name="Curr. Biol.">
        <title>The genome of the clonal raider ant Cerapachys biroi.</title>
        <authorList>
            <person name="Oxley P.R."/>
            <person name="Ji L."/>
            <person name="Fetter-Pruneda I."/>
            <person name="McKenzie S.K."/>
            <person name="Li C."/>
            <person name="Hu H."/>
            <person name="Zhang G."/>
            <person name="Kronauer D.J."/>
        </authorList>
    </citation>
    <scope>NUCLEOTIDE SEQUENCE [LARGE SCALE GENOMIC DNA]</scope>
</reference>